<protein>
    <recommendedName>
        <fullName evidence="3">histidine kinase</fullName>
        <ecNumber evidence="3">2.7.13.3</ecNumber>
    </recommendedName>
</protein>
<dbReference type="Gene3D" id="3.30.565.10">
    <property type="entry name" value="Histidine kinase-like ATPase, C-terminal domain"/>
    <property type="match status" value="1"/>
</dbReference>
<evidence type="ECO:0000256" key="9">
    <source>
        <dbReference type="SAM" id="MobiDB-lite"/>
    </source>
</evidence>
<accession>A0ABT9JWF7</accession>
<keyword evidence="4" id="KW-0597">Phosphoprotein</keyword>
<gene>
    <name evidence="13" type="ORF">Q9291_11075</name>
</gene>
<dbReference type="InterPro" id="IPR004358">
    <property type="entry name" value="Sig_transdc_His_kin-like_C"/>
</dbReference>
<dbReference type="SMART" id="SM00387">
    <property type="entry name" value="HATPase_c"/>
    <property type="match status" value="1"/>
</dbReference>
<evidence type="ECO:0000256" key="10">
    <source>
        <dbReference type="SAM" id="Phobius"/>
    </source>
</evidence>
<dbReference type="SUPFAM" id="SSF55874">
    <property type="entry name" value="ATPase domain of HSP90 chaperone/DNA topoisomerase II/histidine kinase"/>
    <property type="match status" value="1"/>
</dbReference>
<evidence type="ECO:0000256" key="3">
    <source>
        <dbReference type="ARBA" id="ARBA00012438"/>
    </source>
</evidence>
<keyword evidence="6" id="KW-0547">Nucleotide-binding</keyword>
<dbReference type="InterPro" id="IPR050980">
    <property type="entry name" value="2C_sensor_his_kinase"/>
</dbReference>
<feature type="transmembrane region" description="Helical" evidence="10">
    <location>
        <begin position="12"/>
        <end position="31"/>
    </location>
</feature>
<dbReference type="InterPro" id="IPR003594">
    <property type="entry name" value="HATPase_dom"/>
</dbReference>
<dbReference type="RefSeq" id="WP_306390111.1">
    <property type="nucleotide sequence ID" value="NZ_JAVCAP010000022.1"/>
</dbReference>
<organism evidence="13 14">
    <name type="scientific">Methylophilus aquaticus</name>
    <dbReference type="NCBI Taxonomy" id="1971610"/>
    <lineage>
        <taxon>Bacteria</taxon>
        <taxon>Pseudomonadati</taxon>
        <taxon>Pseudomonadota</taxon>
        <taxon>Betaproteobacteria</taxon>
        <taxon>Nitrosomonadales</taxon>
        <taxon>Methylophilaceae</taxon>
        <taxon>Methylophilus</taxon>
    </lineage>
</organism>
<evidence type="ECO:0000256" key="2">
    <source>
        <dbReference type="ARBA" id="ARBA00004370"/>
    </source>
</evidence>
<feature type="domain" description="HAMP" evidence="12">
    <location>
        <begin position="210"/>
        <end position="263"/>
    </location>
</feature>
<proteinExistence type="predicted"/>
<keyword evidence="10" id="KW-0472">Membrane</keyword>
<dbReference type="PRINTS" id="PR00344">
    <property type="entry name" value="BCTRLSENSOR"/>
</dbReference>
<dbReference type="GO" id="GO:0005524">
    <property type="term" value="F:ATP binding"/>
    <property type="evidence" value="ECO:0007669"/>
    <property type="project" value="UniProtKB-KW"/>
</dbReference>
<feature type="domain" description="Histidine kinase" evidence="11">
    <location>
        <begin position="271"/>
        <end position="473"/>
    </location>
</feature>
<evidence type="ECO:0000256" key="7">
    <source>
        <dbReference type="ARBA" id="ARBA00022777"/>
    </source>
</evidence>
<dbReference type="Pfam" id="PF02518">
    <property type="entry name" value="HATPase_c"/>
    <property type="match status" value="1"/>
</dbReference>
<dbReference type="InterPro" id="IPR036097">
    <property type="entry name" value="HisK_dim/P_sf"/>
</dbReference>
<dbReference type="PANTHER" id="PTHR44936">
    <property type="entry name" value="SENSOR PROTEIN CREC"/>
    <property type="match status" value="1"/>
</dbReference>
<evidence type="ECO:0000256" key="6">
    <source>
        <dbReference type="ARBA" id="ARBA00022741"/>
    </source>
</evidence>
<sequence length="473" mass="52467">MRKYLSTMSVRLFLIVIMGVLLTAAIVNLLGQRDFRANESRMREQFAFERVENIIRILEATLPEKRTEIQDVFARMGSRVTLNASPPEQPAALPAELASLQGLMVPEIADQLAFSSECGPRRGMRPPPRPSDHGLFSAPPPPGMGEPPEFEPHRMHGQCLGIYTHLDDGTQVLIHLHYGRRPMPPQNEHQPFLPVLVLLSLVVITWIVASVATKPLRKLANAALRLARNIEHPPLPENEGPVEVRNAAKAFNEMQRSIVKHVQERAFILGAIAHDLQTPLTRLRLRLEKVKEPALKQSLINDLTATQEMVKEGLDFARLCSENIHKSNIDLSALANAICDDFDEEGHHVSRSLPAKAIVMQGSPHLLRRCLTNLLSNAITYAQHPSLAIEHHGAHVHCIISDDGPGIPDTELESMLEPFRRIEDSRSRHTGGSGLGLAIARMIVEKHGGQLRLSNKPSPAHGLVITIEMPIIL</sequence>
<dbReference type="CDD" id="cd06225">
    <property type="entry name" value="HAMP"/>
    <property type="match status" value="1"/>
</dbReference>
<name>A0ABT9JWF7_9PROT</name>
<keyword evidence="5" id="KW-0808">Transferase</keyword>
<evidence type="ECO:0000313" key="14">
    <source>
        <dbReference type="Proteomes" id="UP001225906"/>
    </source>
</evidence>
<dbReference type="PROSITE" id="PS50109">
    <property type="entry name" value="HIS_KIN"/>
    <property type="match status" value="1"/>
</dbReference>
<comment type="caution">
    <text evidence="13">The sequence shown here is derived from an EMBL/GenBank/DDBJ whole genome shotgun (WGS) entry which is preliminary data.</text>
</comment>
<dbReference type="InterPro" id="IPR003660">
    <property type="entry name" value="HAMP_dom"/>
</dbReference>
<dbReference type="EC" id="2.7.13.3" evidence="3"/>
<feature type="region of interest" description="Disordered" evidence="9">
    <location>
        <begin position="118"/>
        <end position="149"/>
    </location>
</feature>
<evidence type="ECO:0000313" key="13">
    <source>
        <dbReference type="EMBL" id="MDP8568390.1"/>
    </source>
</evidence>
<keyword evidence="10" id="KW-1133">Transmembrane helix</keyword>
<dbReference type="PANTHER" id="PTHR44936:SF10">
    <property type="entry name" value="SENSOR PROTEIN RSTB"/>
    <property type="match status" value="1"/>
</dbReference>
<keyword evidence="10" id="KW-0812">Transmembrane</keyword>
<keyword evidence="7" id="KW-0418">Kinase</keyword>
<reference evidence="14" key="1">
    <citation type="journal article" date="2019" name="Int. J. Syst. Evol. Microbiol.">
        <title>The Global Catalogue of Microorganisms (GCM) 10K type strain sequencing project: providing services to taxonomists for standard genome sequencing and annotation.</title>
        <authorList>
            <consortium name="The Broad Institute Genomics Platform"/>
            <consortium name="The Broad Institute Genome Sequencing Center for Infectious Disease"/>
            <person name="Wu L."/>
            <person name="Ma J."/>
        </authorList>
    </citation>
    <scope>NUCLEOTIDE SEQUENCE [LARGE SCALE GENOMIC DNA]</scope>
    <source>
        <strain evidence="14">VKM B-3159</strain>
    </source>
</reference>
<dbReference type="Gene3D" id="1.10.287.130">
    <property type="match status" value="1"/>
</dbReference>
<comment type="subcellular location">
    <subcellularLocation>
        <location evidence="2">Membrane</location>
    </subcellularLocation>
</comment>
<dbReference type="PROSITE" id="PS50885">
    <property type="entry name" value="HAMP"/>
    <property type="match status" value="1"/>
</dbReference>
<dbReference type="SMART" id="SM00304">
    <property type="entry name" value="HAMP"/>
    <property type="match status" value="1"/>
</dbReference>
<evidence type="ECO:0000256" key="5">
    <source>
        <dbReference type="ARBA" id="ARBA00022679"/>
    </source>
</evidence>
<evidence type="ECO:0000256" key="1">
    <source>
        <dbReference type="ARBA" id="ARBA00000085"/>
    </source>
</evidence>
<evidence type="ECO:0000259" key="11">
    <source>
        <dbReference type="PROSITE" id="PS50109"/>
    </source>
</evidence>
<evidence type="ECO:0000259" key="12">
    <source>
        <dbReference type="PROSITE" id="PS50885"/>
    </source>
</evidence>
<dbReference type="InterPro" id="IPR036890">
    <property type="entry name" value="HATPase_C_sf"/>
</dbReference>
<keyword evidence="14" id="KW-1185">Reference proteome</keyword>
<dbReference type="Proteomes" id="UP001225906">
    <property type="component" value="Unassembled WGS sequence"/>
</dbReference>
<keyword evidence="8 13" id="KW-0067">ATP-binding</keyword>
<evidence type="ECO:0000256" key="8">
    <source>
        <dbReference type="ARBA" id="ARBA00022840"/>
    </source>
</evidence>
<dbReference type="SUPFAM" id="SSF47384">
    <property type="entry name" value="Homodimeric domain of signal transducing histidine kinase"/>
    <property type="match status" value="1"/>
</dbReference>
<comment type="catalytic activity">
    <reaction evidence="1">
        <text>ATP + protein L-histidine = ADP + protein N-phospho-L-histidine.</text>
        <dbReference type="EC" id="2.7.13.3"/>
    </reaction>
</comment>
<evidence type="ECO:0000256" key="4">
    <source>
        <dbReference type="ARBA" id="ARBA00022553"/>
    </source>
</evidence>
<dbReference type="Pfam" id="PF00672">
    <property type="entry name" value="HAMP"/>
    <property type="match status" value="1"/>
</dbReference>
<feature type="transmembrane region" description="Helical" evidence="10">
    <location>
        <begin position="192"/>
        <end position="212"/>
    </location>
</feature>
<dbReference type="InterPro" id="IPR005467">
    <property type="entry name" value="His_kinase_dom"/>
</dbReference>
<dbReference type="EMBL" id="JAVCAP010000022">
    <property type="protein sequence ID" value="MDP8568390.1"/>
    <property type="molecule type" value="Genomic_DNA"/>
</dbReference>